<organism evidence="1 2">
    <name type="scientific">Kingdonia uniflora</name>
    <dbReference type="NCBI Taxonomy" id="39325"/>
    <lineage>
        <taxon>Eukaryota</taxon>
        <taxon>Viridiplantae</taxon>
        <taxon>Streptophyta</taxon>
        <taxon>Embryophyta</taxon>
        <taxon>Tracheophyta</taxon>
        <taxon>Spermatophyta</taxon>
        <taxon>Magnoliopsida</taxon>
        <taxon>Ranunculales</taxon>
        <taxon>Circaeasteraceae</taxon>
        <taxon>Kingdonia</taxon>
    </lineage>
</organism>
<protein>
    <submittedName>
        <fullName evidence="1">Uncharacterized protein</fullName>
    </submittedName>
</protein>
<sequence length="57" mass="6330">MGYWVKSYPSTALIFTLDQSTRGKVGEVFKQASLVGLTVYRTSEFNGCPSEIPLSLR</sequence>
<gene>
    <name evidence="1" type="ORF">GIB67_028973</name>
</gene>
<keyword evidence="2" id="KW-1185">Reference proteome</keyword>
<dbReference type="OrthoDB" id="1431854at2759"/>
<comment type="caution">
    <text evidence="1">The sequence shown here is derived from an EMBL/GenBank/DDBJ whole genome shotgun (WGS) entry which is preliminary data.</text>
</comment>
<dbReference type="AlphaFoldDB" id="A0A7J7LBZ4"/>
<proteinExistence type="predicted"/>
<dbReference type="Proteomes" id="UP000541444">
    <property type="component" value="Unassembled WGS sequence"/>
</dbReference>
<evidence type="ECO:0000313" key="1">
    <source>
        <dbReference type="EMBL" id="KAF6140167.1"/>
    </source>
</evidence>
<reference evidence="1 2" key="1">
    <citation type="journal article" date="2020" name="IScience">
        <title>Genome Sequencing of the Endangered Kingdonia uniflora (Circaeasteraceae, Ranunculales) Reveals Potential Mechanisms of Evolutionary Specialization.</title>
        <authorList>
            <person name="Sun Y."/>
            <person name="Deng T."/>
            <person name="Zhang A."/>
            <person name="Moore M.J."/>
            <person name="Landis J.B."/>
            <person name="Lin N."/>
            <person name="Zhang H."/>
            <person name="Zhang X."/>
            <person name="Huang J."/>
            <person name="Zhang X."/>
            <person name="Sun H."/>
            <person name="Wang H."/>
        </authorList>
    </citation>
    <scope>NUCLEOTIDE SEQUENCE [LARGE SCALE GENOMIC DNA]</scope>
    <source>
        <strain evidence="1">TB1705</strain>
        <tissue evidence="1">Leaf</tissue>
    </source>
</reference>
<evidence type="ECO:0000313" key="2">
    <source>
        <dbReference type="Proteomes" id="UP000541444"/>
    </source>
</evidence>
<name>A0A7J7LBZ4_9MAGN</name>
<dbReference type="EMBL" id="JACGCM010002399">
    <property type="protein sequence ID" value="KAF6140167.1"/>
    <property type="molecule type" value="Genomic_DNA"/>
</dbReference>
<accession>A0A7J7LBZ4</accession>